<dbReference type="PANTHER" id="PTHR46193">
    <property type="entry name" value="6-PHOSPHOGLUCONATE PHOSPHATASE"/>
    <property type="match status" value="1"/>
</dbReference>
<dbReference type="PANTHER" id="PTHR46193:SF10">
    <property type="entry name" value="6-PHOSPHOGLUCONATE PHOSPHATASE"/>
    <property type="match status" value="1"/>
</dbReference>
<reference evidence="5 6" key="1">
    <citation type="submission" date="2016-10" db="EMBL/GenBank/DDBJ databases">
        <authorList>
            <person name="de Groot N.N."/>
        </authorList>
    </citation>
    <scope>NUCLEOTIDE SEQUENCE [LARGE SCALE GENOMIC DNA]</scope>
    <source>
        <strain evidence="5 6">DSM 8512</strain>
    </source>
</reference>
<keyword evidence="4" id="KW-0460">Magnesium</keyword>
<evidence type="ECO:0000313" key="6">
    <source>
        <dbReference type="Proteomes" id="UP000199054"/>
    </source>
</evidence>
<dbReference type="NCBIfam" id="TIGR01509">
    <property type="entry name" value="HAD-SF-IA-v3"/>
    <property type="match status" value="1"/>
</dbReference>
<evidence type="ECO:0000256" key="2">
    <source>
        <dbReference type="ARBA" id="ARBA00006171"/>
    </source>
</evidence>
<dbReference type="EMBL" id="FODE01000006">
    <property type="protein sequence ID" value="SEN40032.1"/>
    <property type="molecule type" value="Genomic_DNA"/>
</dbReference>
<dbReference type="Proteomes" id="UP000199054">
    <property type="component" value="Unassembled WGS sequence"/>
</dbReference>
<keyword evidence="6" id="KW-1185">Reference proteome</keyword>
<evidence type="ECO:0000256" key="4">
    <source>
        <dbReference type="ARBA" id="ARBA00022842"/>
    </source>
</evidence>
<gene>
    <name evidence="5" type="ORF">SAMN04489859_100637</name>
</gene>
<accession>A0A1H8G7N3</accession>
<evidence type="ECO:0000313" key="5">
    <source>
        <dbReference type="EMBL" id="SEN40032.1"/>
    </source>
</evidence>
<dbReference type="InterPro" id="IPR023214">
    <property type="entry name" value="HAD_sf"/>
</dbReference>
<dbReference type="Gene3D" id="3.40.50.1000">
    <property type="entry name" value="HAD superfamily/HAD-like"/>
    <property type="match status" value="1"/>
</dbReference>
<dbReference type="InterPro" id="IPR006439">
    <property type="entry name" value="HAD-SF_hydro_IA"/>
</dbReference>
<dbReference type="SUPFAM" id="SSF56784">
    <property type="entry name" value="HAD-like"/>
    <property type="match status" value="1"/>
</dbReference>
<dbReference type="SFLD" id="SFLDG01135">
    <property type="entry name" value="C1.5.6:_HAD__Beta-PGM__Phospha"/>
    <property type="match status" value="1"/>
</dbReference>
<dbReference type="RefSeq" id="WP_090610949.1">
    <property type="nucleotide sequence ID" value="NZ_CP067124.1"/>
</dbReference>
<dbReference type="STRING" id="34002.SAMN04489859_100637"/>
<dbReference type="AlphaFoldDB" id="A0A1H8G7N3"/>
<dbReference type="GO" id="GO:0003824">
    <property type="term" value="F:catalytic activity"/>
    <property type="evidence" value="ECO:0007669"/>
    <property type="project" value="UniProtKB-ARBA"/>
</dbReference>
<dbReference type="SFLD" id="SFLDG01129">
    <property type="entry name" value="C1.5:_HAD__Beta-PGM__Phosphata"/>
    <property type="match status" value="1"/>
</dbReference>
<dbReference type="GO" id="GO:0046872">
    <property type="term" value="F:metal ion binding"/>
    <property type="evidence" value="ECO:0007669"/>
    <property type="project" value="UniProtKB-KW"/>
</dbReference>
<comment type="similarity">
    <text evidence="2">Belongs to the HAD-like hydrolase superfamily. CbbY/CbbZ/Gph/YieH family.</text>
</comment>
<dbReference type="Gene3D" id="1.10.150.240">
    <property type="entry name" value="Putative phosphatase, domain 2"/>
    <property type="match status" value="1"/>
</dbReference>
<organism evidence="5 6">
    <name type="scientific">Paracoccus alcaliphilus</name>
    <dbReference type="NCBI Taxonomy" id="34002"/>
    <lineage>
        <taxon>Bacteria</taxon>
        <taxon>Pseudomonadati</taxon>
        <taxon>Pseudomonadota</taxon>
        <taxon>Alphaproteobacteria</taxon>
        <taxon>Rhodobacterales</taxon>
        <taxon>Paracoccaceae</taxon>
        <taxon>Paracoccus</taxon>
    </lineage>
</organism>
<dbReference type="InterPro" id="IPR023198">
    <property type="entry name" value="PGP-like_dom2"/>
</dbReference>
<evidence type="ECO:0000256" key="1">
    <source>
        <dbReference type="ARBA" id="ARBA00001946"/>
    </source>
</evidence>
<dbReference type="Pfam" id="PF00702">
    <property type="entry name" value="Hydrolase"/>
    <property type="match status" value="1"/>
</dbReference>
<dbReference type="SFLD" id="SFLDS00003">
    <property type="entry name" value="Haloacid_Dehalogenase"/>
    <property type="match status" value="1"/>
</dbReference>
<dbReference type="InterPro" id="IPR051600">
    <property type="entry name" value="Beta-PGM-like"/>
</dbReference>
<dbReference type="OrthoDB" id="9797743at2"/>
<proteinExistence type="inferred from homology"/>
<evidence type="ECO:0000256" key="3">
    <source>
        <dbReference type="ARBA" id="ARBA00022723"/>
    </source>
</evidence>
<protein>
    <submittedName>
        <fullName evidence="5">Haloacid dehalogenase superfamily, subfamily IA, variant 3 with third motif having DD or ED</fullName>
    </submittedName>
</protein>
<keyword evidence="3" id="KW-0479">Metal-binding</keyword>
<name>A0A1H8G7N3_9RHOB</name>
<sequence length="221" mass="23172">MGKWQGLIFDCDGVLVDSEPLAAEELAGMLHGLGLPIGIDRIYADFLGRSVNALIKMAARDHHTDLTPELPAYAARLAERFHRHLTAVPGMAGALQMLDAPRAVASSSAPDRLKLSLQLTGLAGFFGDHVYSSTMVAQGKPAPDLFLLAAQGIGVPAADCVVIEDSPAGIRAARAAGMRVIGFLGGSHAGRARLAERLAALKPDALIEHADDLPNTLAQLT</sequence>
<comment type="cofactor">
    <cofactor evidence="1">
        <name>Mg(2+)</name>
        <dbReference type="ChEBI" id="CHEBI:18420"/>
    </cofactor>
</comment>
<dbReference type="InterPro" id="IPR036412">
    <property type="entry name" value="HAD-like_sf"/>
</dbReference>